<evidence type="ECO:0000256" key="5">
    <source>
        <dbReference type="ARBA" id="ARBA00023159"/>
    </source>
</evidence>
<dbReference type="GO" id="GO:0010688">
    <property type="term" value="P:negative regulation of ribosomal protein gene transcription by RNA polymerase II"/>
    <property type="evidence" value="ECO:0007669"/>
    <property type="project" value="EnsemblFungi"/>
</dbReference>
<dbReference type="GO" id="GO:0045899">
    <property type="term" value="P:positive regulation of RNA polymerase II transcription preinitiation complex assembly"/>
    <property type="evidence" value="ECO:0007669"/>
    <property type="project" value="EnsemblFungi"/>
</dbReference>
<dbReference type="Pfam" id="PF00170">
    <property type="entry name" value="bZIP_1"/>
    <property type="match status" value="1"/>
</dbReference>
<evidence type="ECO:0000256" key="2">
    <source>
        <dbReference type="ARBA" id="ARBA00022605"/>
    </source>
</evidence>
<evidence type="ECO:0000256" key="6">
    <source>
        <dbReference type="ARBA" id="ARBA00023163"/>
    </source>
</evidence>
<evidence type="ECO:0000256" key="10">
    <source>
        <dbReference type="SAM" id="MobiDB-lite"/>
    </source>
</evidence>
<reference evidence="12" key="1">
    <citation type="submission" date="2013-12" db="EMBL/GenBank/DDBJ databases">
        <authorList>
            <person name="Genoscope - CEA"/>
        </authorList>
    </citation>
    <scope>NUCLEOTIDE SEQUENCE</scope>
    <source>
        <strain evidence="12">CBS 1993</strain>
    </source>
</reference>
<dbReference type="InterPro" id="IPR004827">
    <property type="entry name" value="bZIP"/>
</dbReference>
<dbReference type="Gene3D" id="3.30.160.60">
    <property type="entry name" value="Classic Zinc Finger"/>
    <property type="match status" value="1"/>
</dbReference>
<dbReference type="PROSITE" id="PS50217">
    <property type="entry name" value="BZIP"/>
    <property type="match status" value="1"/>
</dbReference>
<keyword evidence="5" id="KW-0010">Activator</keyword>
<dbReference type="PANTHER" id="PTHR11462:SF35">
    <property type="entry name" value="TRANSCRIPTION FACTOR JRA"/>
    <property type="match status" value="1"/>
</dbReference>
<proteinExistence type="inferred from homology"/>
<dbReference type="GO" id="GO:0008652">
    <property type="term" value="P:amino acid biosynthetic process"/>
    <property type="evidence" value="ECO:0007669"/>
    <property type="project" value="UniProtKB-KW"/>
</dbReference>
<protein>
    <recommendedName>
        <fullName evidence="11">BZIP domain-containing protein</fullName>
    </recommendedName>
</protein>
<sequence length="248" mass="27072">MSELFDQTMSRSLTAGSRERIVLGESVFAAFAGSQPRDAKVKLEDADEFFSSMTDFGLDLGLESGVADSSAATVSPLEIHASTIDSVFDSALMPDEAPMFASSEPDADSWESLFGTEHLEPGPVEVDEKPEIVTEIKHETVSPLPTPKPVSVSISDYSKRSSSPAEGVDSLGCVTYNRKRRSTPLETLETDCGDSVAVKRARNTEAARRSRARKMERMSQLEDKCEELVARNSALEAEVARLRLLLHQ</sequence>
<dbReference type="EMBL" id="HG793125">
    <property type="protein sequence ID" value="CDK24508.1"/>
    <property type="molecule type" value="Genomic_DNA"/>
</dbReference>
<dbReference type="Proteomes" id="UP000019384">
    <property type="component" value="Unassembled WGS sequence"/>
</dbReference>
<dbReference type="GO" id="GO:1990139">
    <property type="term" value="P:protein localization to nuclear periphery"/>
    <property type="evidence" value="ECO:0007669"/>
    <property type="project" value="EnsemblFungi"/>
</dbReference>
<organism evidence="12 13">
    <name type="scientific">Kuraishia capsulata CBS 1993</name>
    <dbReference type="NCBI Taxonomy" id="1382522"/>
    <lineage>
        <taxon>Eukaryota</taxon>
        <taxon>Fungi</taxon>
        <taxon>Dikarya</taxon>
        <taxon>Ascomycota</taxon>
        <taxon>Saccharomycotina</taxon>
        <taxon>Pichiomycetes</taxon>
        <taxon>Pichiales</taxon>
        <taxon>Pichiaceae</taxon>
        <taxon>Kuraishia</taxon>
    </lineage>
</organism>
<dbReference type="InterPro" id="IPR046347">
    <property type="entry name" value="bZIP_sf"/>
</dbReference>
<dbReference type="SMART" id="SM00338">
    <property type="entry name" value="BRLZ"/>
    <property type="match status" value="1"/>
</dbReference>
<feature type="domain" description="BZIP" evidence="11">
    <location>
        <begin position="199"/>
        <end position="248"/>
    </location>
</feature>
<gene>
    <name evidence="12" type="ORF">KUCA_T00000472001</name>
</gene>
<feature type="region of interest" description="Disordered" evidence="10">
    <location>
        <begin position="140"/>
        <end position="170"/>
    </location>
</feature>
<dbReference type="GO" id="GO:0005667">
    <property type="term" value="C:transcription regulator complex"/>
    <property type="evidence" value="ECO:0007669"/>
    <property type="project" value="TreeGrafter"/>
</dbReference>
<evidence type="ECO:0000259" key="11">
    <source>
        <dbReference type="PROSITE" id="PS50217"/>
    </source>
</evidence>
<dbReference type="GeneID" id="34517913"/>
<keyword evidence="9" id="KW-0175">Coiled coil</keyword>
<feature type="coiled-coil region" evidence="9">
    <location>
        <begin position="204"/>
        <end position="245"/>
    </location>
</feature>
<dbReference type="CDD" id="cd12193">
    <property type="entry name" value="bZIP_GCN4"/>
    <property type="match status" value="1"/>
</dbReference>
<keyword evidence="7" id="KW-0539">Nucleus</keyword>
<feature type="compositionally biased region" description="Polar residues" evidence="10">
    <location>
        <begin position="152"/>
        <end position="164"/>
    </location>
</feature>
<comment type="similarity">
    <text evidence="8">Belongs to the bZIP family. GCN4 subfamily.</text>
</comment>
<dbReference type="SUPFAM" id="SSF57959">
    <property type="entry name" value="Leucine zipper domain"/>
    <property type="match status" value="1"/>
</dbReference>
<evidence type="ECO:0000256" key="9">
    <source>
        <dbReference type="SAM" id="Coils"/>
    </source>
</evidence>
<dbReference type="GO" id="GO:0034198">
    <property type="term" value="P:cellular response to amino acid starvation"/>
    <property type="evidence" value="ECO:0007669"/>
    <property type="project" value="EnsemblFungi"/>
</dbReference>
<dbReference type="GO" id="GO:0035556">
    <property type="term" value="P:intracellular signal transduction"/>
    <property type="evidence" value="ECO:0007669"/>
    <property type="project" value="EnsemblFungi"/>
</dbReference>
<keyword evidence="6" id="KW-0804">Transcription</keyword>
<keyword evidence="2" id="KW-0028">Amino-acid biosynthesis</keyword>
<evidence type="ECO:0000256" key="8">
    <source>
        <dbReference type="ARBA" id="ARBA00061302"/>
    </source>
</evidence>
<name>W6MGB6_9ASCO</name>
<dbReference type="FunFam" id="3.30.160.60:FF:001491">
    <property type="entry name" value="Cross-pathway control protein A"/>
    <property type="match status" value="1"/>
</dbReference>
<evidence type="ECO:0000313" key="13">
    <source>
        <dbReference type="Proteomes" id="UP000019384"/>
    </source>
</evidence>
<reference evidence="12" key="2">
    <citation type="submission" date="2014-02" db="EMBL/GenBank/DDBJ databases">
        <title>Complete DNA sequence of /Kuraishia capsulata/ illustrates novel genomic features among budding yeasts (/Saccharomycotina/).</title>
        <authorList>
            <person name="Morales L."/>
            <person name="Noel B."/>
            <person name="Porcel B."/>
            <person name="Marcet-Houben M."/>
            <person name="Hullo M-F."/>
            <person name="Sacerdot C."/>
            <person name="Tekaia F."/>
            <person name="Leh-Louis V."/>
            <person name="Despons L."/>
            <person name="Khanna V."/>
            <person name="Aury J-M."/>
            <person name="Barbe V."/>
            <person name="Couloux A."/>
            <person name="Labadie K."/>
            <person name="Pelletier E."/>
            <person name="Souciet J-L."/>
            <person name="Boekhout T."/>
            <person name="Gabaldon T."/>
            <person name="Wincker P."/>
            <person name="Dujon B."/>
        </authorList>
    </citation>
    <scope>NUCLEOTIDE SEQUENCE</scope>
    <source>
        <strain evidence="12">CBS 1993</strain>
    </source>
</reference>
<keyword evidence="4" id="KW-0238">DNA-binding</keyword>
<dbReference type="GO" id="GO:0042802">
    <property type="term" value="F:identical protein binding"/>
    <property type="evidence" value="ECO:0007669"/>
    <property type="project" value="EnsemblFungi"/>
</dbReference>
<evidence type="ECO:0000256" key="3">
    <source>
        <dbReference type="ARBA" id="ARBA00023015"/>
    </source>
</evidence>
<comment type="subcellular location">
    <subcellularLocation>
        <location evidence="1">Nucleus</location>
    </subcellularLocation>
</comment>
<keyword evidence="13" id="KW-1185">Reference proteome</keyword>
<dbReference type="STRING" id="1382522.W6MGB6"/>
<dbReference type="AlphaFoldDB" id="W6MGB6"/>
<keyword evidence="3" id="KW-0805">Transcription regulation</keyword>
<dbReference type="GO" id="GO:0000978">
    <property type="term" value="F:RNA polymerase II cis-regulatory region sequence-specific DNA binding"/>
    <property type="evidence" value="ECO:0007669"/>
    <property type="project" value="EnsemblFungi"/>
</dbReference>
<dbReference type="HOGENOM" id="CLU_068501_1_0_1"/>
<evidence type="ECO:0000256" key="1">
    <source>
        <dbReference type="ARBA" id="ARBA00004123"/>
    </source>
</evidence>
<dbReference type="GO" id="GO:0036033">
    <property type="term" value="F:mediator complex binding"/>
    <property type="evidence" value="ECO:0007669"/>
    <property type="project" value="EnsemblFungi"/>
</dbReference>
<dbReference type="GO" id="GO:0001080">
    <property type="term" value="P:nitrogen catabolite activation of transcription from RNA polymerase II promoter"/>
    <property type="evidence" value="ECO:0007669"/>
    <property type="project" value="TreeGrafter"/>
</dbReference>
<dbReference type="OrthoDB" id="5419235at2759"/>
<dbReference type="InterPro" id="IPR050946">
    <property type="entry name" value="AP-1_TF_bZIP"/>
</dbReference>
<dbReference type="PROSITE" id="PS00036">
    <property type="entry name" value="BZIP_BASIC"/>
    <property type="match status" value="1"/>
</dbReference>
<accession>W6MGB6</accession>
<dbReference type="RefSeq" id="XP_022456525.1">
    <property type="nucleotide sequence ID" value="XM_022605014.1"/>
</dbReference>
<evidence type="ECO:0000256" key="4">
    <source>
        <dbReference type="ARBA" id="ARBA00023125"/>
    </source>
</evidence>
<dbReference type="GO" id="GO:0001228">
    <property type="term" value="F:DNA-binding transcription activator activity, RNA polymerase II-specific"/>
    <property type="evidence" value="ECO:0007669"/>
    <property type="project" value="EnsemblFungi"/>
</dbReference>
<dbReference type="GO" id="GO:0003682">
    <property type="term" value="F:chromatin binding"/>
    <property type="evidence" value="ECO:0007669"/>
    <property type="project" value="EnsemblFungi"/>
</dbReference>
<evidence type="ECO:0000313" key="12">
    <source>
        <dbReference type="EMBL" id="CDK24508.1"/>
    </source>
</evidence>
<evidence type="ECO:0000256" key="7">
    <source>
        <dbReference type="ARBA" id="ARBA00023242"/>
    </source>
</evidence>
<dbReference type="GO" id="GO:0005634">
    <property type="term" value="C:nucleus"/>
    <property type="evidence" value="ECO:0007669"/>
    <property type="project" value="UniProtKB-SubCell"/>
</dbReference>
<dbReference type="PANTHER" id="PTHR11462">
    <property type="entry name" value="JUN TRANSCRIPTION FACTOR-RELATED"/>
    <property type="match status" value="1"/>
</dbReference>
<dbReference type="GO" id="GO:0061629">
    <property type="term" value="F:RNA polymerase II-specific DNA-binding transcription factor binding"/>
    <property type="evidence" value="ECO:0007669"/>
    <property type="project" value="EnsemblFungi"/>
</dbReference>
<dbReference type="GO" id="GO:1903833">
    <property type="term" value="P:positive regulation of cellular response to amino acid starvation"/>
    <property type="evidence" value="ECO:0007669"/>
    <property type="project" value="EnsemblFungi"/>
</dbReference>